<protein>
    <recommendedName>
        <fullName evidence="7 25">Lysophospholipase NTE1</fullName>
        <ecNumber evidence="6 25">3.1.1.5</ecNumber>
    </recommendedName>
    <alternativeName>
        <fullName evidence="25">Intracellular phospholipase B</fullName>
    </alternativeName>
</protein>
<dbReference type="Gene3D" id="2.60.40.1480">
    <property type="entry name" value="Coatomer, gamma subunit, appendage domain"/>
    <property type="match status" value="1"/>
</dbReference>
<keyword evidence="20 24" id="KW-0443">Lipid metabolism</keyword>
<proteinExistence type="inferred from homology"/>
<comment type="caution">
    <text evidence="29">The sequence shown here is derived from an EMBL/GenBank/DDBJ whole genome shotgun (WGS) entry which is preliminary data.</text>
</comment>
<keyword evidence="14 25" id="KW-0256">Endoplasmic reticulum</keyword>
<dbReference type="CDD" id="cd00038">
    <property type="entry name" value="CAP_ED"/>
    <property type="match status" value="3"/>
</dbReference>
<comment type="similarity">
    <text evidence="5">Belongs to the COPG family.</text>
</comment>
<dbReference type="InterPro" id="IPR032154">
    <property type="entry name" value="Coatomer_g_Cpla"/>
</dbReference>
<evidence type="ECO:0000256" key="3">
    <source>
        <dbReference type="ARBA" id="ARBA00004586"/>
    </source>
</evidence>
<evidence type="ECO:0000256" key="1">
    <source>
        <dbReference type="ARBA" id="ARBA00004255"/>
    </source>
</evidence>
<evidence type="ECO:0000256" key="13">
    <source>
        <dbReference type="ARBA" id="ARBA00022801"/>
    </source>
</evidence>
<feature type="active site" description="Nucleophile" evidence="24">
    <location>
        <position position="2062"/>
    </location>
</feature>
<dbReference type="InterPro" id="IPR017106">
    <property type="entry name" value="Coatomer_gsu"/>
</dbReference>
<evidence type="ECO:0000256" key="14">
    <source>
        <dbReference type="ARBA" id="ARBA00022824"/>
    </source>
</evidence>
<keyword evidence="11 25" id="KW-0812">Transmembrane</keyword>
<dbReference type="Pfam" id="PF24179">
    <property type="entry name" value="NTE_Ploop"/>
    <property type="match status" value="1"/>
</dbReference>
<dbReference type="InterPro" id="IPR013041">
    <property type="entry name" value="Clathrin_app_Ig-like_sf"/>
</dbReference>
<dbReference type="InterPro" id="IPR016024">
    <property type="entry name" value="ARM-type_fold"/>
</dbReference>
<dbReference type="PROSITE" id="PS50042">
    <property type="entry name" value="CNMP_BINDING_3"/>
    <property type="match status" value="1"/>
</dbReference>
<evidence type="ECO:0000256" key="2">
    <source>
        <dbReference type="ARBA" id="ARBA00004347"/>
    </source>
</evidence>
<comment type="function">
    <text evidence="25">Intracellular phospholipase B that catalyzes the double deacylation of phosphatidylcholine (PC) to glycerophosphocholine (GroPCho). Plays an important role in membrane lipid homeostasis.</text>
</comment>
<comment type="similarity">
    <text evidence="4 25">Belongs to the NTE family.</text>
</comment>
<dbReference type="FunFam" id="2.60.40.1480:FF:000001">
    <property type="entry name" value="Coatomer subunit gamma"/>
    <property type="match status" value="1"/>
</dbReference>
<dbReference type="GO" id="GO:0006891">
    <property type="term" value="P:intra-Golgi vesicle-mediated transport"/>
    <property type="evidence" value="ECO:0007669"/>
    <property type="project" value="TreeGrafter"/>
</dbReference>
<feature type="region of interest" description="Disordered" evidence="26">
    <location>
        <begin position="1553"/>
        <end position="1605"/>
    </location>
</feature>
<feature type="compositionally biased region" description="Basic residues" evidence="26">
    <location>
        <begin position="2325"/>
        <end position="2335"/>
    </location>
</feature>
<evidence type="ECO:0000256" key="9">
    <source>
        <dbReference type="ARBA" id="ARBA00022490"/>
    </source>
</evidence>
<dbReference type="InterPro" id="IPR009028">
    <property type="entry name" value="Coatomer/calthrin_app_sub_C"/>
</dbReference>
<dbReference type="InterPro" id="IPR016035">
    <property type="entry name" value="Acyl_Trfase/lysoPLipase"/>
</dbReference>
<dbReference type="Gene3D" id="3.30.310.10">
    <property type="entry name" value="TATA-Binding Protein"/>
    <property type="match status" value="1"/>
</dbReference>
<keyword evidence="16" id="KW-0653">Protein transport</keyword>
<dbReference type="Pfam" id="PF00027">
    <property type="entry name" value="cNMP_binding"/>
    <property type="match status" value="1"/>
</dbReference>
<name>A0A060SKS2_PYCCI</name>
<dbReference type="Pfam" id="PF08752">
    <property type="entry name" value="COP-gamma_platf"/>
    <property type="match status" value="1"/>
</dbReference>
<keyword evidence="13 24" id="KW-0378">Hydrolase</keyword>
<comment type="function">
    <text evidence="23">The coatomer is a cytosolic protein complex that binds to dilysine motifs and reversibly associates with Golgi non-clathrin-coated vesicles, which further mediate biosynthetic protein transport from the ER, via the Golgi up to the trans Golgi network. Coatomer complex is required for budding from Golgi membranes, and is essential for the retrograde Golgi-to-ER transport of dilysine-tagged proteins.</text>
</comment>
<dbReference type="PROSITE" id="PS51635">
    <property type="entry name" value="PNPLA"/>
    <property type="match status" value="1"/>
</dbReference>
<dbReference type="FunFam" id="1.25.10.10:FF:000071">
    <property type="entry name" value="Coatomer subunit gamma"/>
    <property type="match status" value="1"/>
</dbReference>
<dbReference type="SUPFAM" id="SSF48371">
    <property type="entry name" value="ARM repeat"/>
    <property type="match status" value="1"/>
</dbReference>
<dbReference type="SUPFAM" id="SSF49348">
    <property type="entry name" value="Clathrin adaptor appendage domain"/>
    <property type="match status" value="1"/>
</dbReference>
<dbReference type="FunFam" id="1.25.10.10:FF:000046">
    <property type="entry name" value="Coatomer subunit gamma"/>
    <property type="match status" value="1"/>
</dbReference>
<dbReference type="EMBL" id="CCBP010000119">
    <property type="protein sequence ID" value="CDO73038.1"/>
    <property type="molecule type" value="Genomic_DNA"/>
</dbReference>
<dbReference type="Pfam" id="PF16381">
    <property type="entry name" value="Coatomer_g_Cpla"/>
    <property type="match status" value="1"/>
</dbReference>
<dbReference type="Gene3D" id="1.25.10.10">
    <property type="entry name" value="Leucine-rich Repeat Variant"/>
    <property type="match status" value="2"/>
</dbReference>
<dbReference type="InterPro" id="IPR018490">
    <property type="entry name" value="cNMP-bd_dom_sf"/>
</dbReference>
<evidence type="ECO:0000313" key="29">
    <source>
        <dbReference type="EMBL" id="CDO73038.1"/>
    </source>
</evidence>
<keyword evidence="9" id="KW-0963">Cytoplasm</keyword>
<dbReference type="FunFam" id="3.30.310.10:FF:000008">
    <property type="entry name" value="Coatomer subunit gamma"/>
    <property type="match status" value="1"/>
</dbReference>
<evidence type="ECO:0000256" key="11">
    <source>
        <dbReference type="ARBA" id="ARBA00022692"/>
    </source>
</evidence>
<dbReference type="PANTHER" id="PTHR10261:SF0">
    <property type="entry name" value="COATOMER SUBUNIT GAMMA-2"/>
    <property type="match status" value="1"/>
</dbReference>
<evidence type="ECO:0000313" key="30">
    <source>
        <dbReference type="Proteomes" id="UP000029665"/>
    </source>
</evidence>
<evidence type="ECO:0000256" key="12">
    <source>
        <dbReference type="ARBA" id="ARBA00022737"/>
    </source>
</evidence>
<evidence type="ECO:0000256" key="25">
    <source>
        <dbReference type="RuleBase" id="RU362043"/>
    </source>
</evidence>
<dbReference type="InterPro" id="IPR056556">
    <property type="entry name" value="NTE1_P-loop_dom"/>
</dbReference>
<dbReference type="Pfam" id="PF01734">
    <property type="entry name" value="Patatin"/>
    <property type="match status" value="1"/>
</dbReference>
<evidence type="ECO:0000256" key="5">
    <source>
        <dbReference type="ARBA" id="ARBA00010720"/>
    </source>
</evidence>
<dbReference type="SMART" id="SM00100">
    <property type="entry name" value="cNMP"/>
    <property type="match status" value="3"/>
</dbReference>
<dbReference type="InterPro" id="IPR000595">
    <property type="entry name" value="cNMP-bd_dom"/>
</dbReference>
<dbReference type="SUPFAM" id="SSF52151">
    <property type="entry name" value="FabD/lysophospholipase-like"/>
    <property type="match status" value="1"/>
</dbReference>
<dbReference type="GO" id="GO:0005793">
    <property type="term" value="C:endoplasmic reticulum-Golgi intermediate compartment"/>
    <property type="evidence" value="ECO:0007669"/>
    <property type="project" value="TreeGrafter"/>
</dbReference>
<evidence type="ECO:0000256" key="17">
    <source>
        <dbReference type="ARBA" id="ARBA00022963"/>
    </source>
</evidence>
<sequence length="2335" mass="257229">MSFTKKDEESGISAYYNNKTTVIQEARVFNESPISPRKCRALLTRIVYLLYVGETFNTQEATTLFFGTTKLFQHKDSALRQMVYLAIKELAETAEDVIMVTSSIMKDMQPNSEVIYRPNAIRALCRIIDPSMAQGVERFFKAAIVDKNPSISSAALVSAYHLFPHAKDVVKRWVNEAQEAVNSKSSGSFFGSSVSGGSYLGWGGSSSSASSGYQTIPSTSYITQYHSLGLLYLIRQQDRMAVTKMIQQLGGGKSGAGTTLKNPMALCMLIRYAAKVMEEDPNVQRQMLDLLEGWLRHKNDMVNLEAARVICEMKNVTPQQLTRSIAVLQLFLSSPKSTLKFAATRTLAALAVTHPTSVAACNIDLENLISDPNRSVATYAITTLLKTGNEASVDRLMKQISGFMSEISDEFKVIIVDAIRSLCLKFPSKHESMLAFLSGVLRDEGGYDFKRAVVEAIFDMIKFIADCKEQALSHLCEFIEDCEFTKLSVRVLHLLGVEGPKAPHPTKYIRFIYNRVVLENATVRAAAVAALAKFGLNNIDAKLGKSVHVLLNRCLDDVDDEVRDRAALYLKVYEEPPLIQPYIKEESIYSLSALESKLVSYLSDPESLEQPLDVSTIPKISKEQVAKDSARPSTLETLGVPSSSKAVPPPPPSATETQSNYAQQLADVPELASYGPVLNSSAKPSPLTESETEYQVSVVKHIFKEHIVFQFNVSNTIPDTVLEQVSVIMQPQSEGGLTEDFIIPIPTLTAATSPGIVYVSFTRENPEEYVQASFQCTLKFISKELDPSTGEPEEEGYEDEYQLEETELAAADYIVPSYVTFASEWDRMRGGVSVTETFSLPSMESLKAACNSVVEILNMQPLGGTEDPQSPTVHTLQLSGIVAGGGGKVLVRCRMTYSKAQGVTLEVGVRAEQQAAADLVISAIGGYDRTEAFQTFARFLCLALLPPQVEHTRIGLSNGQLKTVAIDLPTMDAGDDGAANDRHPLILLLSAFFWVILWILSWIKWLVAFATISVPKFIYAVLSYSMTLTLNFWSFALLFAAFAVALNYWIRFRYLNKYTQLKEPPLVKADAQELHPDVNTPEQLPAFHNYLDEFLQAVRVFGFLEKPVFHELARHLQTRRLVAGDTLSLDQDKSFYCVIDGNVQVYAQTGQPTTYGQSGTWDEEDMNGYQLLNQVGSGGTLSSLFTILSLFTENVKLSWQDGDRSEEAMDVRSRSSSVHYSVVARAAEDSTLAVIPAEAFRRLTKKFPKAAAHIVQVILTRFSRVTFNAAHNYLGLTTEVLRTEKAINDIACHPLPQSFYEGGLRQLRQRFDGVAISSDSESDSDYFSYSSSRTESHTTLLDELKAKGTANAANAKYSPVTPFKAHGSRHFVQAGDLLTSTGHNGEGPRPMARTVSGTFAMPTPRPDNSIDQAREYKAQRLSTDEFDLREEVMSCIAKSIGLIQPPISGEESVEASPAFSPSEGGHSRTSASPFKSSFGSLSLLELGDDAMSSNTESSSSIFADGYLSNLDNEVEILFFPAGSILAKAGERNTGLFYVIDGFLDMILPVEDHSHGSEKQKKQEHGHARETSSTRSEVSFTGRPRSSQGERPGHIKSNKDRSQKPLFTVKPGGIAGYLSSLCQTASYVDIVAKTDTYVGYLPSPALERLLERRPIVLLTLAKRLISLLSPIVLHIDGSLDWVQVDAGQVLWRPDDVSDSFYIVINGRLRAITEKENGGITITAEYGQGDTVGELDVITSSPRRNTLHAIRDTELIRMPQTLFNAISSRNPRTTAQLLRMIASRVRNELDSSSKNLAAERASGNINLKTVAVLPVSRNIPIDTFARKLHAALEGIGAPTAFLNQASVSDHLGRHAFTRMGNLKAAGWLAEQEQKYRIVLYVADSAVSSSWTQTCIRQADSVMVVGMGEDPSIGEYERLLLSLKTTARKELVLLHPDRSVTPGSTREWLKLRPWVHQHIHVELPGINTSAVRAAPPPQDPAAVIALKKMKDRVQSEIQKYRGMRSDPRPQRPPHTSDFARLARRICGKSIGVVLGGGGARGISHLGVLRALEDYGIPVDHIGGTSIGAFIGGLYAREGDVISSSGRAKQFSARMSNIWRMLSDVTYPIVAYTTGHEFNRSIYKAFYDLHIEDMWLPFFCNSTNINGSRMEIHETGYAWRFIRASMTLVGLLPPLCDNGNMLVDGGYIDNLPVSAMMSMGASAVIASDVGSIDDNSPRNFGDSVSGVWLLINRLNPFSNARSIPAITELQQRLAYVSSVKTLEEAKVARGCLYMQMPVQEYGTLQFGKFEEIQKKGYHAAMAFLEKFDAEGRLPSAFVGEATKPTTGRTRGRSARRNSI</sequence>
<dbReference type="Pfam" id="PF01602">
    <property type="entry name" value="Adaptin_N"/>
    <property type="match status" value="1"/>
</dbReference>
<evidence type="ECO:0000256" key="24">
    <source>
        <dbReference type="PROSITE-ProRule" id="PRU01161"/>
    </source>
</evidence>
<feature type="region of interest" description="Disordered" evidence="26">
    <location>
        <begin position="623"/>
        <end position="661"/>
    </location>
</feature>
<dbReference type="STRING" id="5643.A0A060SKS2"/>
<dbReference type="Proteomes" id="UP000029665">
    <property type="component" value="Unassembled WGS sequence"/>
</dbReference>
<keyword evidence="19" id="KW-0333">Golgi apparatus</keyword>
<keyword evidence="12" id="KW-0677">Repeat</keyword>
<feature type="compositionally biased region" description="Basic and acidic residues" evidence="26">
    <location>
        <begin position="1590"/>
        <end position="1602"/>
    </location>
</feature>
<dbReference type="GO" id="GO:0000139">
    <property type="term" value="C:Golgi membrane"/>
    <property type="evidence" value="ECO:0007669"/>
    <property type="project" value="UniProtKB-SubCell"/>
</dbReference>
<evidence type="ECO:0000256" key="15">
    <source>
        <dbReference type="ARBA" id="ARBA00022892"/>
    </source>
</evidence>
<comment type="catalytic activity">
    <reaction evidence="25">
        <text>a 1-acyl-sn-glycero-3-phosphocholine + H2O = sn-glycerol 3-phosphocholine + a fatty acid + H(+)</text>
        <dbReference type="Rhea" id="RHEA:15177"/>
        <dbReference type="ChEBI" id="CHEBI:15377"/>
        <dbReference type="ChEBI" id="CHEBI:15378"/>
        <dbReference type="ChEBI" id="CHEBI:16870"/>
        <dbReference type="ChEBI" id="CHEBI:28868"/>
        <dbReference type="ChEBI" id="CHEBI:58168"/>
        <dbReference type="EC" id="3.1.1.5"/>
    </reaction>
</comment>
<evidence type="ECO:0000259" key="28">
    <source>
        <dbReference type="PROSITE" id="PS51635"/>
    </source>
</evidence>
<dbReference type="SUPFAM" id="SSF55711">
    <property type="entry name" value="Subdomain of clathrin and coatomer appendage domain"/>
    <property type="match status" value="1"/>
</dbReference>
<feature type="transmembrane region" description="Helical" evidence="25">
    <location>
        <begin position="985"/>
        <end position="1007"/>
    </location>
</feature>
<keyword evidence="10" id="KW-0597">Phosphoprotein</keyword>
<dbReference type="GO" id="GO:0004622">
    <property type="term" value="F:phosphatidylcholine lysophospholipase activity"/>
    <property type="evidence" value="ECO:0007669"/>
    <property type="project" value="UniProtKB-EC"/>
</dbReference>
<dbReference type="InterPro" id="IPR012295">
    <property type="entry name" value="TBP_dom_sf"/>
</dbReference>
<evidence type="ECO:0000256" key="20">
    <source>
        <dbReference type="ARBA" id="ARBA00023098"/>
    </source>
</evidence>
<evidence type="ECO:0000256" key="22">
    <source>
        <dbReference type="ARBA" id="ARBA00023329"/>
    </source>
</evidence>
<dbReference type="GO" id="GO:0005198">
    <property type="term" value="F:structural molecule activity"/>
    <property type="evidence" value="ECO:0007669"/>
    <property type="project" value="InterPro"/>
</dbReference>
<keyword evidence="30" id="KW-1185">Reference proteome</keyword>
<dbReference type="GO" id="GO:0006886">
    <property type="term" value="P:intracellular protein transport"/>
    <property type="evidence" value="ECO:0007669"/>
    <property type="project" value="InterPro"/>
</dbReference>
<dbReference type="InterPro" id="IPR037067">
    <property type="entry name" value="Coatomer_gsu_app_sf"/>
</dbReference>
<dbReference type="InterPro" id="IPR014710">
    <property type="entry name" value="RmlC-like_jellyroll"/>
</dbReference>
<feature type="active site" description="Proton acceptor" evidence="24">
    <location>
        <position position="2180"/>
    </location>
</feature>
<feature type="compositionally biased region" description="Basic and acidic residues" evidence="26">
    <location>
        <begin position="1553"/>
        <end position="1571"/>
    </location>
</feature>
<dbReference type="PANTHER" id="PTHR10261">
    <property type="entry name" value="COATOMER SUBUNIT GAMMA"/>
    <property type="match status" value="1"/>
</dbReference>
<feature type="region of interest" description="Disordered" evidence="26">
    <location>
        <begin position="1378"/>
        <end position="1411"/>
    </location>
</feature>
<evidence type="ECO:0000256" key="8">
    <source>
        <dbReference type="ARBA" id="ARBA00022448"/>
    </source>
</evidence>
<evidence type="ECO:0000256" key="4">
    <source>
        <dbReference type="ARBA" id="ARBA00006636"/>
    </source>
</evidence>
<evidence type="ECO:0000256" key="23">
    <source>
        <dbReference type="ARBA" id="ARBA00025536"/>
    </source>
</evidence>
<feature type="short sequence motif" description="GXGXXG" evidence="24">
    <location>
        <begin position="2033"/>
        <end position="2038"/>
    </location>
</feature>
<dbReference type="GO" id="GO:0016042">
    <property type="term" value="P:lipid catabolic process"/>
    <property type="evidence" value="ECO:0007669"/>
    <property type="project" value="UniProtKB-UniRule"/>
</dbReference>
<keyword evidence="15" id="KW-0931">ER-Golgi transport</keyword>
<feature type="short sequence motif" description="DGA/G" evidence="24">
    <location>
        <begin position="2180"/>
        <end position="2182"/>
    </location>
</feature>
<comment type="subcellular location">
    <subcellularLocation>
        <location evidence="2">Cytoplasmic vesicle</location>
        <location evidence="2">COPI-coated vesicle membrane</location>
        <topology evidence="2">Peripheral membrane protein</topology>
        <orientation evidence="2">Cytoplasmic side</orientation>
    </subcellularLocation>
    <subcellularLocation>
        <location evidence="3 25">Endoplasmic reticulum membrane</location>
    </subcellularLocation>
    <subcellularLocation>
        <location evidence="1">Golgi apparatus membrane</location>
        <topology evidence="1">Peripheral membrane protein</topology>
        <orientation evidence="1">Cytoplasmic side</orientation>
    </subcellularLocation>
</comment>
<evidence type="ECO:0000256" key="7">
    <source>
        <dbReference type="ARBA" id="ARBA00018317"/>
    </source>
</evidence>
<dbReference type="PROSITE" id="PS01237">
    <property type="entry name" value="UPF0028"/>
    <property type="match status" value="1"/>
</dbReference>
<dbReference type="Gene3D" id="3.40.1090.10">
    <property type="entry name" value="Cytosolic phospholipase A2 catalytic domain"/>
    <property type="match status" value="2"/>
</dbReference>
<feature type="short sequence motif" description="GXSXG" evidence="24">
    <location>
        <begin position="2060"/>
        <end position="2064"/>
    </location>
</feature>
<dbReference type="InterPro" id="IPR013040">
    <property type="entry name" value="Coatomer_gsu_app_Ig-like_dom"/>
</dbReference>
<dbReference type="EC" id="3.1.1.5" evidence="6 25"/>
<feature type="region of interest" description="Disordered" evidence="26">
    <location>
        <begin position="2315"/>
        <end position="2335"/>
    </location>
</feature>
<feature type="domain" description="PNPLA" evidence="28">
    <location>
        <begin position="2029"/>
        <end position="2193"/>
    </location>
</feature>
<dbReference type="GO" id="GO:0005789">
    <property type="term" value="C:endoplasmic reticulum membrane"/>
    <property type="evidence" value="ECO:0007669"/>
    <property type="project" value="UniProtKB-SubCell"/>
</dbReference>
<organism evidence="29 30">
    <name type="scientific">Pycnoporus cinnabarinus</name>
    <name type="common">Cinnabar-red polypore</name>
    <name type="synonym">Trametes cinnabarina</name>
    <dbReference type="NCBI Taxonomy" id="5643"/>
    <lineage>
        <taxon>Eukaryota</taxon>
        <taxon>Fungi</taxon>
        <taxon>Dikarya</taxon>
        <taxon>Basidiomycota</taxon>
        <taxon>Agaricomycotina</taxon>
        <taxon>Agaricomycetes</taxon>
        <taxon>Polyporales</taxon>
        <taxon>Polyporaceae</taxon>
        <taxon>Trametes</taxon>
    </lineage>
</organism>
<dbReference type="GO" id="GO:0006888">
    <property type="term" value="P:endoplasmic reticulum to Golgi vesicle-mediated transport"/>
    <property type="evidence" value="ECO:0007669"/>
    <property type="project" value="TreeGrafter"/>
</dbReference>
<evidence type="ECO:0000256" key="19">
    <source>
        <dbReference type="ARBA" id="ARBA00023034"/>
    </source>
</evidence>
<keyword evidence="18 25" id="KW-1133">Transmembrane helix</keyword>
<keyword evidence="17 24" id="KW-0442">Lipid degradation</keyword>
<dbReference type="GO" id="GO:0030126">
    <property type="term" value="C:COPI vesicle coat"/>
    <property type="evidence" value="ECO:0007669"/>
    <property type="project" value="InterPro"/>
</dbReference>
<keyword evidence="8" id="KW-0813">Transport</keyword>
<dbReference type="SUPFAM" id="SSF51206">
    <property type="entry name" value="cAMP-binding domain-like"/>
    <property type="match status" value="3"/>
</dbReference>
<keyword evidence="22" id="KW-0968">Cytoplasmic vesicle</keyword>
<dbReference type="InterPro" id="IPR001423">
    <property type="entry name" value="LysoPLipase_patatin_CS"/>
</dbReference>
<feature type="compositionally biased region" description="Polar residues" evidence="26">
    <location>
        <begin position="1572"/>
        <end position="1588"/>
    </location>
</feature>
<reference evidence="29" key="1">
    <citation type="submission" date="2014-01" db="EMBL/GenBank/DDBJ databases">
        <title>The genome of the white-rot fungus Pycnoporus cinnabarinus: a basidiomycete model with a versatile arsenal for lignocellulosic biomass breakdown.</title>
        <authorList>
            <person name="Levasseur A."/>
            <person name="Lomascolo A."/>
            <person name="Ruiz-Duenas F.J."/>
            <person name="Uzan E."/>
            <person name="Piumi F."/>
            <person name="Kues U."/>
            <person name="Ram A.F.J."/>
            <person name="Murat C."/>
            <person name="Haon M."/>
            <person name="Benoit I."/>
            <person name="Arfi Y."/>
            <person name="Chevret D."/>
            <person name="Drula E."/>
            <person name="Kwon M.J."/>
            <person name="Gouret P."/>
            <person name="Lesage-Meessen L."/>
            <person name="Lombard V."/>
            <person name="Mariette J."/>
            <person name="Noirot C."/>
            <person name="Park J."/>
            <person name="Patyshakuliyeva A."/>
            <person name="Wieneger R.A.B."/>
            <person name="Wosten H.A.B."/>
            <person name="Martin F."/>
            <person name="Coutinho P.M."/>
            <person name="de Vries R."/>
            <person name="Martinez A.T."/>
            <person name="Klopp C."/>
            <person name="Pontarotti P."/>
            <person name="Henrissat B."/>
            <person name="Record E."/>
        </authorList>
    </citation>
    <scope>NUCLEOTIDE SEQUENCE [LARGE SCALE GENOMIC DNA]</scope>
    <source>
        <strain evidence="29">BRFM137</strain>
    </source>
</reference>
<keyword evidence="21 25" id="KW-0472">Membrane</keyword>
<dbReference type="HOGENOM" id="CLU_229818_0_0_1"/>
<accession>A0A060SKS2</accession>
<evidence type="ECO:0000256" key="6">
    <source>
        <dbReference type="ARBA" id="ARBA00013274"/>
    </source>
</evidence>
<dbReference type="InterPro" id="IPR002641">
    <property type="entry name" value="PNPLA_dom"/>
</dbReference>
<dbReference type="FunFam" id="3.40.1090.10:FF:000007">
    <property type="entry name" value="Lysophospholipase NTE1"/>
    <property type="match status" value="1"/>
</dbReference>
<dbReference type="OrthoDB" id="421051at2759"/>
<gene>
    <name evidence="29" type="ORF">BN946_scf185007.g92</name>
</gene>
<dbReference type="InterPro" id="IPR011989">
    <property type="entry name" value="ARM-like"/>
</dbReference>
<evidence type="ECO:0000256" key="26">
    <source>
        <dbReference type="SAM" id="MobiDB-lite"/>
    </source>
</evidence>
<dbReference type="GO" id="GO:0009306">
    <property type="term" value="P:protein secretion"/>
    <property type="evidence" value="ECO:0007669"/>
    <property type="project" value="TreeGrafter"/>
</dbReference>
<evidence type="ECO:0000259" key="27">
    <source>
        <dbReference type="PROSITE" id="PS50042"/>
    </source>
</evidence>
<feature type="transmembrane region" description="Helical" evidence="25">
    <location>
        <begin position="1028"/>
        <end position="1050"/>
    </location>
</feature>
<dbReference type="Gene3D" id="2.60.120.10">
    <property type="entry name" value="Jelly Rolls"/>
    <property type="match status" value="3"/>
</dbReference>
<dbReference type="InterPro" id="IPR002553">
    <property type="entry name" value="Clathrin/coatomer_adapt-like_N"/>
</dbReference>
<dbReference type="GO" id="GO:0046470">
    <property type="term" value="P:phosphatidylcholine metabolic process"/>
    <property type="evidence" value="ECO:0007669"/>
    <property type="project" value="InterPro"/>
</dbReference>
<evidence type="ECO:0000256" key="18">
    <source>
        <dbReference type="ARBA" id="ARBA00022989"/>
    </source>
</evidence>
<evidence type="ECO:0000256" key="10">
    <source>
        <dbReference type="ARBA" id="ARBA00022553"/>
    </source>
</evidence>
<feature type="region of interest" description="Disordered" evidence="26">
    <location>
        <begin position="1451"/>
        <end position="1473"/>
    </location>
</feature>
<feature type="domain" description="Cyclic nucleotide-binding" evidence="27">
    <location>
        <begin position="1662"/>
        <end position="1764"/>
    </location>
</feature>
<evidence type="ECO:0000256" key="16">
    <source>
        <dbReference type="ARBA" id="ARBA00022927"/>
    </source>
</evidence>
<evidence type="ECO:0000256" key="21">
    <source>
        <dbReference type="ARBA" id="ARBA00023136"/>
    </source>
</evidence>